<gene>
    <name evidence="2" type="ORF">ACFSAU_14115</name>
</gene>
<sequence length="123" mass="13432">MTGFDDLNEAGKEQVAAADTDEEATDSVAANGSAIEGTDDAGSNAGDEQEPAFPFDEAVQAQIYPRKTTHDEFEDFLDIDVKRLLRDRGVRNEAGRELHEAVLRVAMEHPEEIADELAAGREE</sequence>
<reference evidence="2 3" key="1">
    <citation type="journal article" date="2019" name="Int. J. Syst. Evol. Microbiol.">
        <title>The Global Catalogue of Microorganisms (GCM) 10K type strain sequencing project: providing services to taxonomists for standard genome sequencing and annotation.</title>
        <authorList>
            <consortium name="The Broad Institute Genomics Platform"/>
            <consortium name="The Broad Institute Genome Sequencing Center for Infectious Disease"/>
            <person name="Wu L."/>
            <person name="Ma J."/>
        </authorList>
    </citation>
    <scope>NUCLEOTIDE SEQUENCE [LARGE SCALE GENOMIC DNA]</scope>
    <source>
        <strain evidence="2 3">CGMCC 1.12859</strain>
    </source>
</reference>
<proteinExistence type="predicted"/>
<evidence type="ECO:0000256" key="1">
    <source>
        <dbReference type="SAM" id="MobiDB-lite"/>
    </source>
</evidence>
<accession>A0ABD6BU96</accession>
<dbReference type="InterPro" id="IPR058276">
    <property type="entry name" value="DUF7970"/>
</dbReference>
<dbReference type="RefSeq" id="WP_267648125.1">
    <property type="nucleotide sequence ID" value="NZ_JANHGR010000003.1"/>
</dbReference>
<comment type="caution">
    <text evidence="2">The sequence shown here is derived from an EMBL/GenBank/DDBJ whole genome shotgun (WGS) entry which is preliminary data.</text>
</comment>
<name>A0ABD6BU96_9EURY</name>
<keyword evidence="3" id="KW-1185">Reference proteome</keyword>
<evidence type="ECO:0000313" key="3">
    <source>
        <dbReference type="Proteomes" id="UP001597139"/>
    </source>
</evidence>
<feature type="region of interest" description="Disordered" evidence="1">
    <location>
        <begin position="1"/>
        <end position="54"/>
    </location>
</feature>
<dbReference type="AlphaFoldDB" id="A0ABD6BU96"/>
<dbReference type="Pfam" id="PF25925">
    <property type="entry name" value="DUF7970"/>
    <property type="match status" value="1"/>
</dbReference>
<dbReference type="Proteomes" id="UP001597139">
    <property type="component" value="Unassembled WGS sequence"/>
</dbReference>
<evidence type="ECO:0000313" key="2">
    <source>
        <dbReference type="EMBL" id="MFD1568627.1"/>
    </source>
</evidence>
<protein>
    <submittedName>
        <fullName evidence="2">Uncharacterized protein</fullName>
    </submittedName>
</protein>
<organism evidence="2 3">
    <name type="scientific">Halolamina litorea</name>
    <dbReference type="NCBI Taxonomy" id="1515593"/>
    <lineage>
        <taxon>Archaea</taxon>
        <taxon>Methanobacteriati</taxon>
        <taxon>Methanobacteriota</taxon>
        <taxon>Stenosarchaea group</taxon>
        <taxon>Halobacteria</taxon>
        <taxon>Halobacteriales</taxon>
        <taxon>Haloferacaceae</taxon>
    </lineage>
</organism>
<dbReference type="EMBL" id="JBHUCZ010000012">
    <property type="protein sequence ID" value="MFD1568627.1"/>
    <property type="molecule type" value="Genomic_DNA"/>
</dbReference>